<evidence type="ECO:0000256" key="4">
    <source>
        <dbReference type="ARBA" id="ARBA00016392"/>
    </source>
</evidence>
<dbReference type="PANTHER" id="PTHR17098:SF2">
    <property type="entry name" value="NADH DEHYDROGENASE [UBIQUINONE] 1 ALPHA SUBCOMPLEX SUBUNIT 1"/>
    <property type="match status" value="1"/>
</dbReference>
<reference evidence="14 15" key="1">
    <citation type="submission" date="2016-04" db="EMBL/GenBank/DDBJ databases">
        <title>Evolutionary innovation and constraint leading to complex multicellularity in the Ascomycota.</title>
        <authorList>
            <person name="Cisse O."/>
            <person name="Nguyen A."/>
            <person name="Hewitt D.A."/>
            <person name="Jedd G."/>
            <person name="Stajich J.E."/>
        </authorList>
    </citation>
    <scope>NUCLEOTIDE SEQUENCE [LARGE SCALE GENOMIC DNA]</scope>
    <source>
        <strain evidence="14 15">DAH-3</strain>
    </source>
</reference>
<evidence type="ECO:0000256" key="1">
    <source>
        <dbReference type="ARBA" id="ARBA00003195"/>
    </source>
</evidence>
<evidence type="ECO:0000256" key="7">
    <source>
        <dbReference type="ARBA" id="ARBA00022692"/>
    </source>
</evidence>
<dbReference type="InterPro" id="IPR017384">
    <property type="entry name" value="NADH_Ub_cplx-1_asu_su-1"/>
</dbReference>
<feature type="transmembrane region" description="Helical" evidence="13">
    <location>
        <begin position="12"/>
        <end position="31"/>
    </location>
</feature>
<keyword evidence="8" id="KW-0999">Mitochondrion inner membrane</keyword>
<dbReference type="AlphaFoldDB" id="A0A1U7LMC2"/>
<protein>
    <recommendedName>
        <fullName evidence="4">NADH dehydrogenase [ubiquinone] 1 alpha subcomplex subunit 1</fullName>
    </recommendedName>
</protein>
<dbReference type="OrthoDB" id="1920692at2759"/>
<comment type="similarity">
    <text evidence="3">Belongs to the complex I NDUFA1 subunit family.</text>
</comment>
<dbReference type="EMBL" id="LXFE01001384">
    <property type="protein sequence ID" value="OLL23661.1"/>
    <property type="molecule type" value="Genomic_DNA"/>
</dbReference>
<evidence type="ECO:0000256" key="10">
    <source>
        <dbReference type="ARBA" id="ARBA00022989"/>
    </source>
</evidence>
<comment type="subcellular location">
    <subcellularLocation>
        <location evidence="2">Mitochondrion inner membrane</location>
        <topology evidence="2">Single-pass membrane protein</topology>
        <orientation evidence="2">Matrix side</orientation>
    </subcellularLocation>
</comment>
<name>A0A1U7LMC2_NEOID</name>
<dbReference type="OMA" id="MVTHESC"/>
<dbReference type="PANTHER" id="PTHR17098">
    <property type="entry name" value="NADH-UBIQUINONE OXIDOREDUCTASE MWFE SUBUNIT"/>
    <property type="match status" value="1"/>
</dbReference>
<gene>
    <name evidence="14" type="ORF">NEOLI_005454</name>
</gene>
<dbReference type="Pfam" id="PF15879">
    <property type="entry name" value="MWFE"/>
    <property type="match status" value="1"/>
</dbReference>
<keyword evidence="10 13" id="KW-1133">Transmembrane helix</keyword>
<evidence type="ECO:0000256" key="3">
    <source>
        <dbReference type="ARBA" id="ARBA00009960"/>
    </source>
</evidence>
<evidence type="ECO:0000256" key="2">
    <source>
        <dbReference type="ARBA" id="ARBA00004298"/>
    </source>
</evidence>
<comment type="function">
    <text evidence="1">Accessory subunit of the mitochondrial membrane respiratory chain NADH dehydrogenase (Complex I), that is believed not to be involved in catalysis. Complex I functions in the transfer of electrons from NADH to the respiratory chain. The immediate electron acceptor for the enzyme is believed to be ubiquinone.</text>
</comment>
<comment type="caution">
    <text evidence="14">The sequence shown here is derived from an EMBL/GenBank/DDBJ whole genome shotgun (WGS) entry which is preliminary data.</text>
</comment>
<keyword evidence="5" id="KW-0813">Transport</keyword>
<keyword evidence="15" id="KW-1185">Reference proteome</keyword>
<keyword evidence="9" id="KW-0249">Electron transport</keyword>
<evidence type="ECO:0000256" key="5">
    <source>
        <dbReference type="ARBA" id="ARBA00022448"/>
    </source>
</evidence>
<sequence length="80" mass="8923">MPVPFEALLPVGIIIGMFGLSGGLVALVRTWENDGKPPRWNTDAWDEQMMLRDKLLTGHPRGQQSDVIWASVAPRYHPGK</sequence>
<dbReference type="GO" id="GO:0005743">
    <property type="term" value="C:mitochondrial inner membrane"/>
    <property type="evidence" value="ECO:0007669"/>
    <property type="project" value="UniProtKB-SubCell"/>
</dbReference>
<evidence type="ECO:0000256" key="12">
    <source>
        <dbReference type="ARBA" id="ARBA00023136"/>
    </source>
</evidence>
<evidence type="ECO:0000256" key="9">
    <source>
        <dbReference type="ARBA" id="ARBA00022982"/>
    </source>
</evidence>
<evidence type="ECO:0000256" key="8">
    <source>
        <dbReference type="ARBA" id="ARBA00022792"/>
    </source>
</evidence>
<proteinExistence type="inferred from homology"/>
<accession>A0A1U7LMC2</accession>
<keyword evidence="12 13" id="KW-0472">Membrane</keyword>
<keyword evidence="7 13" id="KW-0812">Transmembrane</keyword>
<keyword evidence="6" id="KW-0679">Respiratory chain</keyword>
<evidence type="ECO:0000313" key="15">
    <source>
        <dbReference type="Proteomes" id="UP000186594"/>
    </source>
</evidence>
<keyword evidence="11" id="KW-0496">Mitochondrion</keyword>
<organism evidence="14 15">
    <name type="scientific">Neolecta irregularis (strain DAH-3)</name>
    <dbReference type="NCBI Taxonomy" id="1198029"/>
    <lineage>
        <taxon>Eukaryota</taxon>
        <taxon>Fungi</taxon>
        <taxon>Dikarya</taxon>
        <taxon>Ascomycota</taxon>
        <taxon>Taphrinomycotina</taxon>
        <taxon>Neolectales</taxon>
        <taxon>Neolectaceae</taxon>
        <taxon>Neolecta</taxon>
    </lineage>
</organism>
<evidence type="ECO:0000256" key="13">
    <source>
        <dbReference type="SAM" id="Phobius"/>
    </source>
</evidence>
<dbReference type="STRING" id="1198029.A0A1U7LMC2"/>
<evidence type="ECO:0000256" key="11">
    <source>
        <dbReference type="ARBA" id="ARBA00023128"/>
    </source>
</evidence>
<evidence type="ECO:0000313" key="14">
    <source>
        <dbReference type="EMBL" id="OLL23661.1"/>
    </source>
</evidence>
<dbReference type="Proteomes" id="UP000186594">
    <property type="component" value="Unassembled WGS sequence"/>
</dbReference>
<evidence type="ECO:0000256" key="6">
    <source>
        <dbReference type="ARBA" id="ARBA00022660"/>
    </source>
</evidence>